<evidence type="ECO:0000256" key="6">
    <source>
        <dbReference type="ARBA" id="ARBA00022989"/>
    </source>
</evidence>
<gene>
    <name evidence="10" type="ORF">FRX31_020517</name>
</gene>
<dbReference type="Proteomes" id="UP000554482">
    <property type="component" value="Unassembled WGS sequence"/>
</dbReference>
<keyword evidence="5" id="KW-0479">Metal-binding</keyword>
<evidence type="ECO:0000256" key="4">
    <source>
        <dbReference type="ARBA" id="ARBA00022692"/>
    </source>
</evidence>
<keyword evidence="11" id="KW-1185">Reference proteome</keyword>
<comment type="cofactor">
    <cofactor evidence="1">
        <name>heme</name>
        <dbReference type="ChEBI" id="CHEBI:30413"/>
    </cofactor>
</comment>
<comment type="subcellular location">
    <subcellularLocation>
        <location evidence="2">Membrane</location>
    </subcellularLocation>
</comment>
<dbReference type="InterPro" id="IPR050651">
    <property type="entry name" value="Plant_Cytochrome_P450_Monoox"/>
</dbReference>
<dbReference type="EMBL" id="JABWDY010024881">
    <property type="protein sequence ID" value="KAF5189897.1"/>
    <property type="molecule type" value="Genomic_DNA"/>
</dbReference>
<organism evidence="10 11">
    <name type="scientific">Thalictrum thalictroides</name>
    <name type="common">Rue-anemone</name>
    <name type="synonym">Anemone thalictroides</name>
    <dbReference type="NCBI Taxonomy" id="46969"/>
    <lineage>
        <taxon>Eukaryota</taxon>
        <taxon>Viridiplantae</taxon>
        <taxon>Streptophyta</taxon>
        <taxon>Embryophyta</taxon>
        <taxon>Tracheophyta</taxon>
        <taxon>Spermatophyta</taxon>
        <taxon>Magnoliopsida</taxon>
        <taxon>Ranunculales</taxon>
        <taxon>Ranunculaceae</taxon>
        <taxon>Thalictroideae</taxon>
        <taxon>Thalictrum</taxon>
    </lineage>
</organism>
<evidence type="ECO:0000256" key="9">
    <source>
        <dbReference type="ARBA" id="ARBA00023136"/>
    </source>
</evidence>
<evidence type="ECO:0000256" key="5">
    <source>
        <dbReference type="ARBA" id="ARBA00022723"/>
    </source>
</evidence>
<keyword evidence="3" id="KW-0349">Heme</keyword>
<evidence type="ECO:0000256" key="3">
    <source>
        <dbReference type="ARBA" id="ARBA00022617"/>
    </source>
</evidence>
<evidence type="ECO:0000256" key="1">
    <source>
        <dbReference type="ARBA" id="ARBA00001971"/>
    </source>
</evidence>
<reference evidence="10 11" key="1">
    <citation type="submission" date="2020-06" db="EMBL/GenBank/DDBJ databases">
        <title>Transcriptomic and genomic resources for Thalictrum thalictroides and T. hernandezii: Facilitating candidate gene discovery in an emerging model plant lineage.</title>
        <authorList>
            <person name="Arias T."/>
            <person name="Riano-Pachon D.M."/>
            <person name="Di Stilio V.S."/>
        </authorList>
    </citation>
    <scope>NUCLEOTIDE SEQUENCE [LARGE SCALE GENOMIC DNA]</scope>
    <source>
        <strain evidence="11">cv. WT478/WT964</strain>
        <tissue evidence="10">Leaves</tissue>
    </source>
</reference>
<name>A0A7J6VYX9_THATH</name>
<keyword evidence="9" id="KW-0472">Membrane</keyword>
<sequence>MEAPEAPGAWPIIGHLRVLHQVLGVMADKCGQIFTVPIGTDGMKNIKERNSLVKTREQSFIDVMMTTLEEEKIADYDNHTITKATVLSVLSGEDTTNLTLT</sequence>
<keyword evidence="8" id="KW-0408">Iron</keyword>
<dbReference type="PANTHER" id="PTHR47947">
    <property type="entry name" value="CYTOCHROME P450 82C3-RELATED"/>
    <property type="match status" value="1"/>
</dbReference>
<keyword evidence="6" id="KW-1133">Transmembrane helix</keyword>
<dbReference type="PANTHER" id="PTHR47947:SF26">
    <property type="entry name" value="CYTOCHROME P450"/>
    <property type="match status" value="1"/>
</dbReference>
<evidence type="ECO:0000256" key="8">
    <source>
        <dbReference type="ARBA" id="ARBA00023004"/>
    </source>
</evidence>
<proteinExistence type="predicted"/>
<dbReference type="AlphaFoldDB" id="A0A7J6VYX9"/>
<evidence type="ECO:0000256" key="2">
    <source>
        <dbReference type="ARBA" id="ARBA00004370"/>
    </source>
</evidence>
<comment type="caution">
    <text evidence="10">The sequence shown here is derived from an EMBL/GenBank/DDBJ whole genome shotgun (WGS) entry which is preliminary data.</text>
</comment>
<evidence type="ECO:0000256" key="7">
    <source>
        <dbReference type="ARBA" id="ARBA00023002"/>
    </source>
</evidence>
<protein>
    <submittedName>
        <fullName evidence="10">Uncharacterized protein</fullName>
    </submittedName>
</protein>
<dbReference type="GO" id="GO:0046872">
    <property type="term" value="F:metal ion binding"/>
    <property type="evidence" value="ECO:0007669"/>
    <property type="project" value="UniProtKB-KW"/>
</dbReference>
<keyword evidence="4" id="KW-0812">Transmembrane</keyword>
<dbReference type="GO" id="GO:0016491">
    <property type="term" value="F:oxidoreductase activity"/>
    <property type="evidence" value="ECO:0007669"/>
    <property type="project" value="UniProtKB-KW"/>
</dbReference>
<evidence type="ECO:0000313" key="10">
    <source>
        <dbReference type="EMBL" id="KAF5189897.1"/>
    </source>
</evidence>
<keyword evidence="7" id="KW-0560">Oxidoreductase</keyword>
<evidence type="ECO:0000313" key="11">
    <source>
        <dbReference type="Proteomes" id="UP000554482"/>
    </source>
</evidence>
<accession>A0A7J6VYX9</accession>
<dbReference type="GO" id="GO:0016020">
    <property type="term" value="C:membrane"/>
    <property type="evidence" value="ECO:0007669"/>
    <property type="project" value="UniProtKB-SubCell"/>
</dbReference>